<accession>A0A5A7UC29</accession>
<feature type="transmembrane region" description="Helical" evidence="1">
    <location>
        <begin position="125"/>
        <end position="146"/>
    </location>
</feature>
<name>A0A5A7UC29_CUCMM</name>
<proteinExistence type="predicted"/>
<dbReference type="OrthoDB" id="1745225at2759"/>
<dbReference type="GO" id="GO:0003964">
    <property type="term" value="F:RNA-directed DNA polymerase activity"/>
    <property type="evidence" value="ECO:0007669"/>
    <property type="project" value="UniProtKB-KW"/>
</dbReference>
<reference evidence="3 4" key="1">
    <citation type="submission" date="2019-08" db="EMBL/GenBank/DDBJ databases">
        <title>Draft genome sequences of two oriental melons (Cucumis melo L. var makuwa).</title>
        <authorList>
            <person name="Kwon S.-Y."/>
        </authorList>
    </citation>
    <scope>NUCLEOTIDE SEQUENCE [LARGE SCALE GENOMIC DNA]</scope>
    <source>
        <strain evidence="4">cv. SW 3</strain>
        <tissue evidence="3">Leaf</tissue>
    </source>
</reference>
<dbReference type="InterPro" id="IPR057670">
    <property type="entry name" value="SH3_retrovirus"/>
</dbReference>
<feature type="transmembrane region" description="Helical" evidence="1">
    <location>
        <begin position="188"/>
        <end position="208"/>
    </location>
</feature>
<keyword evidence="1" id="KW-0812">Transmembrane</keyword>
<keyword evidence="1" id="KW-1133">Transmembrane helix</keyword>
<keyword evidence="3" id="KW-0548">Nucleotidyltransferase</keyword>
<organism evidence="3 4">
    <name type="scientific">Cucumis melo var. makuwa</name>
    <name type="common">Oriental melon</name>
    <dbReference type="NCBI Taxonomy" id="1194695"/>
    <lineage>
        <taxon>Eukaryota</taxon>
        <taxon>Viridiplantae</taxon>
        <taxon>Streptophyta</taxon>
        <taxon>Embryophyta</taxon>
        <taxon>Tracheophyta</taxon>
        <taxon>Spermatophyta</taxon>
        <taxon>Magnoliopsida</taxon>
        <taxon>eudicotyledons</taxon>
        <taxon>Gunneridae</taxon>
        <taxon>Pentapetalae</taxon>
        <taxon>rosids</taxon>
        <taxon>fabids</taxon>
        <taxon>Cucurbitales</taxon>
        <taxon>Cucurbitaceae</taxon>
        <taxon>Benincaseae</taxon>
        <taxon>Cucumis</taxon>
    </lineage>
</organism>
<keyword evidence="3" id="KW-0695">RNA-directed DNA polymerase</keyword>
<dbReference type="AlphaFoldDB" id="A0A5A7UC29"/>
<protein>
    <submittedName>
        <fullName evidence="3">Reverse transcriptase</fullName>
    </submittedName>
</protein>
<keyword evidence="3" id="KW-0808">Transferase</keyword>
<evidence type="ECO:0000313" key="3">
    <source>
        <dbReference type="EMBL" id="KAA0053443.1"/>
    </source>
</evidence>
<sequence length="531" mass="59695">MIEKTIVENLSSFVNTSRNSGILRSSVGNCKVVPLGGNRRSSTDKQNTGRAYVSETASPTTLGAIVQSVFVSYISCVGNEKIRIADGSLASKARKGQISHFNGFSLHNVLHDLSWGKMIGMLSTLGDFICLMMMPLLVAFLGRVFYFPTSFETAYKLNNIESHFPRNPISQPDLLLLSIVIFEDHLRVMPFSLSLISSTACLFVSFMVSQTKFTSRAQACMFVGYPLHQRGYKCFYPSSYREDKIDENEVIAEHTKNEIKLDHLGNTNRAFTASLDSITIPKNIHLTLECLEWKVAVMEELRAQEKNKTWDLCTLKGLKTVGCKWVFTLKYRADGLQALEVVIGLKQLPRAWFGRFATFIKSHGYNQGHSNHTLFTKVFKAGKIAVLIEFEIKDLGNLKYFLRMEIGRSKEGILGNLGDKVPVDKEKYQHLVGKMIYLFHIRPYISYAVSTVSQFIKTGRRCVEAYIGFDGVGSIVDRKSTLGVFLCGAILLLGEEEIWLRNNIDLCQDYEVPMKLFCDNKAAISIANNPI</sequence>
<evidence type="ECO:0000313" key="4">
    <source>
        <dbReference type="Proteomes" id="UP000321393"/>
    </source>
</evidence>
<keyword evidence="1" id="KW-0472">Membrane</keyword>
<comment type="caution">
    <text evidence="3">The sequence shown here is derived from an EMBL/GenBank/DDBJ whole genome shotgun (WGS) entry which is preliminary data.</text>
</comment>
<feature type="domain" description="Retroviral polymerase SH3-like" evidence="2">
    <location>
        <begin position="210"/>
        <end position="239"/>
    </location>
</feature>
<evidence type="ECO:0000259" key="2">
    <source>
        <dbReference type="Pfam" id="PF25597"/>
    </source>
</evidence>
<dbReference type="Pfam" id="PF25597">
    <property type="entry name" value="SH3_retrovirus"/>
    <property type="match status" value="1"/>
</dbReference>
<evidence type="ECO:0000256" key="1">
    <source>
        <dbReference type="SAM" id="Phobius"/>
    </source>
</evidence>
<dbReference type="EMBL" id="SSTE01009449">
    <property type="protein sequence ID" value="KAA0053443.1"/>
    <property type="molecule type" value="Genomic_DNA"/>
</dbReference>
<dbReference type="Proteomes" id="UP000321393">
    <property type="component" value="Unassembled WGS sequence"/>
</dbReference>
<gene>
    <name evidence="3" type="ORF">E6C27_scaffold428G001170</name>
</gene>